<accession>A0A8S2G6J1</accession>
<dbReference type="EMBL" id="CAJNOK010062350">
    <property type="protein sequence ID" value="CAF1640731.1"/>
    <property type="molecule type" value="Genomic_DNA"/>
</dbReference>
<dbReference type="Proteomes" id="UP000677228">
    <property type="component" value="Unassembled WGS sequence"/>
</dbReference>
<evidence type="ECO:0000313" key="3">
    <source>
        <dbReference type="Proteomes" id="UP000677228"/>
    </source>
</evidence>
<dbReference type="Proteomes" id="UP000682733">
    <property type="component" value="Unassembled WGS sequence"/>
</dbReference>
<gene>
    <name evidence="1" type="ORF">OVA965_LOCUS44268</name>
    <name evidence="2" type="ORF">TMI583_LOCUS46969</name>
</gene>
<evidence type="ECO:0000313" key="2">
    <source>
        <dbReference type="EMBL" id="CAF4476958.1"/>
    </source>
</evidence>
<dbReference type="AlphaFoldDB" id="A0A8S2G6J1"/>
<feature type="non-terminal residue" evidence="1">
    <location>
        <position position="1"/>
    </location>
</feature>
<protein>
    <submittedName>
        <fullName evidence="1">Uncharacterized protein</fullName>
    </submittedName>
</protein>
<name>A0A8S2G6J1_9BILA</name>
<evidence type="ECO:0000313" key="1">
    <source>
        <dbReference type="EMBL" id="CAF1640731.1"/>
    </source>
</evidence>
<sequence>QEKTDLFHPLTTWQQINHWLKTMAEIIDSPVDDYVHVEQEHKTIVDDNQSISSSIYPLTSATFDGISRDNTTKVIFSFESHSQSICALKSISIYRLLNNEYLLQNLHVNVSPDEYILVSEESNDQILTQDDTQHPLSNYCLVDNQPIHFRISILIQILKYDDKQQLKIPISNRNTTIEELLQLSKMRVDIYKYLASNITKQII</sequence>
<feature type="non-terminal residue" evidence="1">
    <location>
        <position position="203"/>
    </location>
</feature>
<reference evidence="1" key="1">
    <citation type="submission" date="2021-02" db="EMBL/GenBank/DDBJ databases">
        <authorList>
            <person name="Nowell W R."/>
        </authorList>
    </citation>
    <scope>NUCLEOTIDE SEQUENCE</scope>
</reference>
<dbReference type="EMBL" id="CAJOBA010089235">
    <property type="protein sequence ID" value="CAF4476958.1"/>
    <property type="molecule type" value="Genomic_DNA"/>
</dbReference>
<proteinExistence type="predicted"/>
<comment type="caution">
    <text evidence="1">The sequence shown here is derived from an EMBL/GenBank/DDBJ whole genome shotgun (WGS) entry which is preliminary data.</text>
</comment>
<organism evidence="1 3">
    <name type="scientific">Didymodactylos carnosus</name>
    <dbReference type="NCBI Taxonomy" id="1234261"/>
    <lineage>
        <taxon>Eukaryota</taxon>
        <taxon>Metazoa</taxon>
        <taxon>Spiralia</taxon>
        <taxon>Gnathifera</taxon>
        <taxon>Rotifera</taxon>
        <taxon>Eurotatoria</taxon>
        <taxon>Bdelloidea</taxon>
        <taxon>Philodinida</taxon>
        <taxon>Philodinidae</taxon>
        <taxon>Didymodactylos</taxon>
    </lineage>
</organism>